<keyword evidence="3" id="KW-1185">Reference proteome</keyword>
<dbReference type="InterPro" id="IPR035437">
    <property type="entry name" value="SNase_OB-fold_sf"/>
</dbReference>
<dbReference type="RefSeq" id="WP_109614878.1">
    <property type="nucleotide sequence ID" value="NZ_QGGG01000027.1"/>
</dbReference>
<accession>A0A316BLS6</accession>
<dbReference type="SUPFAM" id="SSF50199">
    <property type="entry name" value="Staphylococcal nuclease"/>
    <property type="match status" value="1"/>
</dbReference>
<dbReference type="EMBL" id="QGGG01000027">
    <property type="protein sequence ID" value="PWJ73372.1"/>
    <property type="molecule type" value="Genomic_DNA"/>
</dbReference>
<evidence type="ECO:0000313" key="2">
    <source>
        <dbReference type="EMBL" id="PWJ73372.1"/>
    </source>
</evidence>
<reference evidence="2 3" key="1">
    <citation type="submission" date="2018-05" db="EMBL/GenBank/DDBJ databases">
        <title>Genomic Encyclopedia of Type Strains, Phase IV (KMG-IV): sequencing the most valuable type-strain genomes for metagenomic binning, comparative biology and taxonomic classification.</title>
        <authorList>
            <person name="Goeker M."/>
        </authorList>
    </citation>
    <scope>NUCLEOTIDE SEQUENCE [LARGE SCALE GENOMIC DNA]</scope>
    <source>
        <strain evidence="2 3">DSM 6986</strain>
    </source>
</reference>
<dbReference type="OrthoDB" id="7469880at2"/>
<gene>
    <name evidence="2" type="ORF">C7441_12718</name>
</gene>
<proteinExistence type="predicted"/>
<dbReference type="Proteomes" id="UP000245396">
    <property type="component" value="Unassembled WGS sequence"/>
</dbReference>
<dbReference type="Gene3D" id="2.40.50.90">
    <property type="match status" value="1"/>
</dbReference>
<dbReference type="AlphaFoldDB" id="A0A316BLS6"/>
<organism evidence="2 3">
    <name type="scientific">Pseudaminobacter salicylatoxidans</name>
    <dbReference type="NCBI Taxonomy" id="93369"/>
    <lineage>
        <taxon>Bacteria</taxon>
        <taxon>Pseudomonadati</taxon>
        <taxon>Pseudomonadota</taxon>
        <taxon>Alphaproteobacteria</taxon>
        <taxon>Hyphomicrobiales</taxon>
        <taxon>Phyllobacteriaceae</taxon>
        <taxon>Pseudaminobacter</taxon>
    </lineage>
</organism>
<protein>
    <submittedName>
        <fullName evidence="2">Nuclease-like protein</fullName>
    </submittedName>
</protein>
<comment type="caution">
    <text evidence="2">The sequence shown here is derived from an EMBL/GenBank/DDBJ whole genome shotgun (WGS) entry which is preliminary data.</text>
</comment>
<dbReference type="PROSITE" id="PS50830">
    <property type="entry name" value="TNASE_3"/>
    <property type="match status" value="1"/>
</dbReference>
<dbReference type="SMART" id="SM00318">
    <property type="entry name" value="SNc"/>
    <property type="match status" value="1"/>
</dbReference>
<feature type="domain" description="TNase-like" evidence="1">
    <location>
        <begin position="22"/>
        <end position="121"/>
    </location>
</feature>
<dbReference type="Pfam" id="PF00565">
    <property type="entry name" value="SNase"/>
    <property type="match status" value="1"/>
</dbReference>
<evidence type="ECO:0000313" key="3">
    <source>
        <dbReference type="Proteomes" id="UP000245396"/>
    </source>
</evidence>
<dbReference type="InterPro" id="IPR016071">
    <property type="entry name" value="Staphylococal_nuclease_OB-fold"/>
</dbReference>
<sequence length="121" mass="13667">MNSHIIVTIMLCAVQCEPTEIRIWDGDTFRVGSRGGESVRIFNIDAPEIEGKCRFESDLAQQSKQRLASILQDGKVEIQRQDTDRYGRTLAGVRVNGQDAGDMLVREGLARTWSGRREPWC</sequence>
<name>A0A316BLS6_PSESE</name>
<evidence type="ECO:0000259" key="1">
    <source>
        <dbReference type="PROSITE" id="PS50830"/>
    </source>
</evidence>